<evidence type="ECO:0000313" key="1">
    <source>
        <dbReference type="EMBL" id="GAA0365920.1"/>
    </source>
</evidence>
<dbReference type="Proteomes" id="UP001501822">
    <property type="component" value="Unassembled WGS sequence"/>
</dbReference>
<dbReference type="EMBL" id="BAAABM010000066">
    <property type="protein sequence ID" value="GAA0365920.1"/>
    <property type="molecule type" value="Genomic_DNA"/>
</dbReference>
<protein>
    <submittedName>
        <fullName evidence="1">Uncharacterized protein</fullName>
    </submittedName>
</protein>
<reference evidence="1 2" key="1">
    <citation type="journal article" date="2019" name="Int. J. Syst. Evol. Microbiol.">
        <title>The Global Catalogue of Microorganisms (GCM) 10K type strain sequencing project: providing services to taxonomists for standard genome sequencing and annotation.</title>
        <authorList>
            <consortium name="The Broad Institute Genomics Platform"/>
            <consortium name="The Broad Institute Genome Sequencing Center for Infectious Disease"/>
            <person name="Wu L."/>
            <person name="Ma J."/>
        </authorList>
    </citation>
    <scope>NUCLEOTIDE SEQUENCE [LARGE SCALE GENOMIC DNA]</scope>
    <source>
        <strain evidence="1 2">JCM 3146</strain>
    </source>
</reference>
<accession>A0ABN0XJK0</accession>
<gene>
    <name evidence="1" type="ORF">GCM10010151_64810</name>
</gene>
<sequence>MSFEHILQSFAKEALLNVITSTELASKVDEKAEELSKKNPAYLYRKQPSPVQISFPAGLLTNSASVLHELGLATTFFTRSPFADIAHHWANVRYCGTLTATRKGMLALSRDGNERVVHHHKTAQSEHLGIGLALIVAKEVLRRTDKGWEFTAVDADVALKAGSIDGVGPVRQLEATKNRPDYFLIGRRRDGRSQQMKVVVLECKGTHEKHDRVLRQLAKACVQLQTVEVGNGVPPGLMIASSLSPEGITAHVLDPPGDENVWSGSQEQLDELLAEDPGESILQIREVTSGQAMDVEQRADVDRKHALIEHEGLSVIASETSADDDFRGPIEVVHIPEERRTWFMRVLARTAAASALLFAGDKSVATGYTTRRQRGAPSPDELPYEGLVYDGSASTPHAHHRLLDTNFTGAEYVMPLPDGRRLEVFRGLETQLYDLLADGKVGPYYRKASSKHKEWLGRSRRSRGSQNDVLSMQPNGTVLRMRIV</sequence>
<keyword evidence="2" id="KW-1185">Reference proteome</keyword>
<dbReference type="RefSeq" id="WP_252798997.1">
    <property type="nucleotide sequence ID" value="NZ_BAAABM010000066.1"/>
</dbReference>
<name>A0ABN0XJK0_9ACTN</name>
<comment type="caution">
    <text evidence="1">The sequence shown here is derived from an EMBL/GenBank/DDBJ whole genome shotgun (WGS) entry which is preliminary data.</text>
</comment>
<organism evidence="1 2">
    <name type="scientific">Actinoallomurus spadix</name>
    <dbReference type="NCBI Taxonomy" id="79912"/>
    <lineage>
        <taxon>Bacteria</taxon>
        <taxon>Bacillati</taxon>
        <taxon>Actinomycetota</taxon>
        <taxon>Actinomycetes</taxon>
        <taxon>Streptosporangiales</taxon>
        <taxon>Thermomonosporaceae</taxon>
        <taxon>Actinoallomurus</taxon>
    </lineage>
</organism>
<proteinExistence type="predicted"/>
<evidence type="ECO:0000313" key="2">
    <source>
        <dbReference type="Proteomes" id="UP001501822"/>
    </source>
</evidence>